<comment type="catalytic activity">
    <reaction evidence="6">
        <text>a 6-O-methyl-2'-deoxyguanosine in DNA + L-cysteinyl-[protein] = S-methyl-L-cysteinyl-[protein] + a 2'-deoxyguanosine in DNA</text>
        <dbReference type="Rhea" id="RHEA:24000"/>
        <dbReference type="Rhea" id="RHEA-COMP:10131"/>
        <dbReference type="Rhea" id="RHEA-COMP:10132"/>
        <dbReference type="Rhea" id="RHEA-COMP:11367"/>
        <dbReference type="Rhea" id="RHEA-COMP:11368"/>
        <dbReference type="ChEBI" id="CHEBI:29950"/>
        <dbReference type="ChEBI" id="CHEBI:82612"/>
        <dbReference type="ChEBI" id="CHEBI:85445"/>
        <dbReference type="ChEBI" id="CHEBI:85448"/>
        <dbReference type="EC" id="2.1.1.63"/>
    </reaction>
</comment>
<evidence type="ECO:0000256" key="4">
    <source>
        <dbReference type="ARBA" id="ARBA00022763"/>
    </source>
</evidence>
<comment type="catalytic activity">
    <reaction evidence="1">
        <text>a 4-O-methyl-thymidine in DNA + L-cysteinyl-[protein] = a thymidine in DNA + S-methyl-L-cysteinyl-[protein]</text>
        <dbReference type="Rhea" id="RHEA:53428"/>
        <dbReference type="Rhea" id="RHEA-COMP:10131"/>
        <dbReference type="Rhea" id="RHEA-COMP:10132"/>
        <dbReference type="Rhea" id="RHEA-COMP:13555"/>
        <dbReference type="Rhea" id="RHEA-COMP:13556"/>
        <dbReference type="ChEBI" id="CHEBI:29950"/>
        <dbReference type="ChEBI" id="CHEBI:82612"/>
        <dbReference type="ChEBI" id="CHEBI:137386"/>
        <dbReference type="ChEBI" id="CHEBI:137387"/>
        <dbReference type="EC" id="2.1.1.63"/>
    </reaction>
</comment>
<dbReference type="PROSITE" id="PS00374">
    <property type="entry name" value="MGMT"/>
    <property type="match status" value="1"/>
</dbReference>
<feature type="domain" description="Methylated-DNA-[protein]-cysteine S-methyltransferase DNA binding" evidence="8">
    <location>
        <begin position="171"/>
        <end position="249"/>
    </location>
</feature>
<dbReference type="PANTHER" id="PTHR30037:SF4">
    <property type="entry name" value="DNA-3-METHYLADENINE GLYCOSYLASE I"/>
    <property type="match status" value="1"/>
</dbReference>
<dbReference type="GO" id="GO:0032259">
    <property type="term" value="P:methylation"/>
    <property type="evidence" value="ECO:0007669"/>
    <property type="project" value="UniProtKB-KW"/>
</dbReference>
<proteinExistence type="predicted"/>
<dbReference type="Gene3D" id="1.10.340.30">
    <property type="entry name" value="Hypothetical protein, domain 2"/>
    <property type="match status" value="1"/>
</dbReference>
<dbReference type="GO" id="GO:0046872">
    <property type="term" value="F:metal ion binding"/>
    <property type="evidence" value="ECO:0007669"/>
    <property type="project" value="UniProtKB-KW"/>
</dbReference>
<comment type="caution">
    <text evidence="9">The sequence shown here is derived from an EMBL/GenBank/DDBJ whole genome shotgun (WGS) entry which is preliminary data.</text>
</comment>
<gene>
    <name evidence="9" type="ORF">A2392_02595</name>
</gene>
<sequence>MSYCEFSKTNKLHQHYHDDEYGFPVSDDNLLLERLALEINQAGLSWDLMLKKREGFNKAFGNFDIEKVARFSKRDIERLLKDEGIVRNRLKIEAVINNAKVIKEIQKAHTSFANWLVVQSIGLENEKEWVKFFKKQGFKFVGGEIMKEFLQSIGYLPAPHDKNCPVLKEIFKAKVLAVVKSIPKGQTMTYGEVAKAAGSPQAARAVGALMKQNKDKRVPCHRVVARSGLGGYNGLRGKSKKSLLIKEGVSLS</sequence>
<dbReference type="InterPro" id="IPR001497">
    <property type="entry name" value="MethylDNA_cys_MeTrfase_AS"/>
</dbReference>
<dbReference type="InterPro" id="IPR036388">
    <property type="entry name" value="WH-like_DNA-bd_sf"/>
</dbReference>
<accession>A0A1F6FIF0</accession>
<keyword evidence="7" id="KW-0479">Metal-binding</keyword>
<evidence type="ECO:0000256" key="2">
    <source>
        <dbReference type="ARBA" id="ARBA00022603"/>
    </source>
</evidence>
<evidence type="ECO:0000313" key="10">
    <source>
        <dbReference type="Proteomes" id="UP000177395"/>
    </source>
</evidence>
<protein>
    <recommendedName>
        <fullName evidence="8">Methylated-DNA-[protein]-cysteine S-methyltransferase DNA binding domain-containing protein</fullName>
    </recommendedName>
</protein>
<dbReference type="Pfam" id="PF01035">
    <property type="entry name" value="DNA_binding_1"/>
    <property type="match status" value="1"/>
</dbReference>
<dbReference type="AlphaFoldDB" id="A0A1F6FIF0"/>
<feature type="binding site" evidence="7">
    <location>
        <position position="164"/>
    </location>
    <ligand>
        <name>Zn(2+)</name>
        <dbReference type="ChEBI" id="CHEBI:29105"/>
    </ligand>
</feature>
<evidence type="ECO:0000256" key="3">
    <source>
        <dbReference type="ARBA" id="ARBA00022679"/>
    </source>
</evidence>
<evidence type="ECO:0000256" key="6">
    <source>
        <dbReference type="ARBA" id="ARBA00049348"/>
    </source>
</evidence>
<dbReference type="InterPro" id="IPR014048">
    <property type="entry name" value="MethylDNA_cys_MeTrfase_DNA-bd"/>
</dbReference>
<organism evidence="9 10">
    <name type="scientific">Candidatus Kaiserbacteria bacterium RIFOXYB1_FULL_46_14</name>
    <dbReference type="NCBI Taxonomy" id="1798531"/>
    <lineage>
        <taxon>Bacteria</taxon>
        <taxon>Candidatus Kaiseribacteriota</taxon>
    </lineage>
</organism>
<feature type="binding site" evidence="7">
    <location>
        <position position="160"/>
    </location>
    <ligand>
        <name>Zn(2+)</name>
        <dbReference type="ChEBI" id="CHEBI:29105"/>
    </ligand>
</feature>
<evidence type="ECO:0000256" key="5">
    <source>
        <dbReference type="ARBA" id="ARBA00023204"/>
    </source>
</evidence>
<dbReference type="InterPro" id="IPR052891">
    <property type="entry name" value="DNA-3mA_glycosylase"/>
</dbReference>
<dbReference type="SUPFAM" id="SSF48150">
    <property type="entry name" value="DNA-glycosylase"/>
    <property type="match status" value="1"/>
</dbReference>
<dbReference type="SUPFAM" id="SSF46767">
    <property type="entry name" value="Methylated DNA-protein cysteine methyltransferase, C-terminal domain"/>
    <property type="match status" value="1"/>
</dbReference>
<dbReference type="GO" id="GO:0006284">
    <property type="term" value="P:base-excision repair"/>
    <property type="evidence" value="ECO:0007669"/>
    <property type="project" value="InterPro"/>
</dbReference>
<dbReference type="GO" id="GO:0008725">
    <property type="term" value="F:DNA-3-methyladenine glycosylase activity"/>
    <property type="evidence" value="ECO:0007669"/>
    <property type="project" value="InterPro"/>
</dbReference>
<keyword evidence="4" id="KW-0227">DNA damage</keyword>
<dbReference type="PANTHER" id="PTHR30037">
    <property type="entry name" value="DNA-3-METHYLADENINE GLYCOSYLASE 1"/>
    <property type="match status" value="1"/>
</dbReference>
<dbReference type="CDD" id="cd06445">
    <property type="entry name" value="ATase"/>
    <property type="match status" value="1"/>
</dbReference>
<dbReference type="Gene3D" id="1.10.10.10">
    <property type="entry name" value="Winged helix-like DNA-binding domain superfamily/Winged helix DNA-binding domain"/>
    <property type="match status" value="1"/>
</dbReference>
<evidence type="ECO:0000256" key="1">
    <source>
        <dbReference type="ARBA" id="ARBA00001286"/>
    </source>
</evidence>
<dbReference type="NCBIfam" id="TIGR00589">
    <property type="entry name" value="ogt"/>
    <property type="match status" value="1"/>
</dbReference>
<feature type="binding site" evidence="7">
    <location>
        <position position="17"/>
    </location>
    <ligand>
        <name>Zn(2+)</name>
        <dbReference type="ChEBI" id="CHEBI:29105"/>
    </ligand>
</feature>
<dbReference type="Pfam" id="PF03352">
    <property type="entry name" value="Adenine_glyco"/>
    <property type="match status" value="1"/>
</dbReference>
<evidence type="ECO:0000259" key="8">
    <source>
        <dbReference type="Pfam" id="PF01035"/>
    </source>
</evidence>
<keyword evidence="7" id="KW-0862">Zinc</keyword>
<dbReference type="InterPro" id="IPR005019">
    <property type="entry name" value="Adenine_glyco"/>
</dbReference>
<dbReference type="InterPro" id="IPR036217">
    <property type="entry name" value="MethylDNA_cys_MeTrfase_DNAb"/>
</dbReference>
<keyword evidence="2" id="KW-0489">Methyltransferase</keyword>
<dbReference type="InterPro" id="IPR011257">
    <property type="entry name" value="DNA_glycosylase"/>
</dbReference>
<feature type="binding site" evidence="7">
    <location>
        <position position="4"/>
    </location>
    <ligand>
        <name>Zn(2+)</name>
        <dbReference type="ChEBI" id="CHEBI:29105"/>
    </ligand>
</feature>
<evidence type="ECO:0000313" key="9">
    <source>
        <dbReference type="EMBL" id="OGG85631.1"/>
    </source>
</evidence>
<keyword evidence="3" id="KW-0808">Transferase</keyword>
<reference evidence="9 10" key="1">
    <citation type="journal article" date="2016" name="Nat. Commun.">
        <title>Thousands of microbial genomes shed light on interconnected biogeochemical processes in an aquifer system.</title>
        <authorList>
            <person name="Anantharaman K."/>
            <person name="Brown C.T."/>
            <person name="Hug L.A."/>
            <person name="Sharon I."/>
            <person name="Castelle C.J."/>
            <person name="Probst A.J."/>
            <person name="Thomas B.C."/>
            <person name="Singh A."/>
            <person name="Wilkins M.J."/>
            <person name="Karaoz U."/>
            <person name="Brodie E.L."/>
            <person name="Williams K.H."/>
            <person name="Hubbard S.S."/>
            <person name="Banfield J.F."/>
        </authorList>
    </citation>
    <scope>NUCLEOTIDE SEQUENCE [LARGE SCALE GENOMIC DNA]</scope>
</reference>
<keyword evidence="5" id="KW-0234">DNA repair</keyword>
<dbReference type="STRING" id="1798531.A2392_02595"/>
<name>A0A1F6FIF0_9BACT</name>
<evidence type="ECO:0000256" key="7">
    <source>
        <dbReference type="PIRSR" id="PIRSR605019-1"/>
    </source>
</evidence>
<dbReference type="Proteomes" id="UP000177395">
    <property type="component" value="Unassembled WGS sequence"/>
</dbReference>
<dbReference type="GO" id="GO:0003908">
    <property type="term" value="F:methylated-DNA-[protein]-cysteine S-methyltransferase activity"/>
    <property type="evidence" value="ECO:0007669"/>
    <property type="project" value="UniProtKB-EC"/>
</dbReference>
<dbReference type="EMBL" id="MFMS01000006">
    <property type="protein sequence ID" value="OGG85631.1"/>
    <property type="molecule type" value="Genomic_DNA"/>
</dbReference>